<dbReference type="HAMAP" id="MF_00163">
    <property type="entry name" value="Pep_deformylase"/>
    <property type="match status" value="1"/>
</dbReference>
<evidence type="ECO:0000313" key="2">
    <source>
        <dbReference type="EMBL" id="KKN97037.1"/>
    </source>
</evidence>
<dbReference type="PRINTS" id="PR01576">
    <property type="entry name" value="PDEFORMYLASE"/>
</dbReference>
<dbReference type="Gene3D" id="3.90.45.10">
    <property type="entry name" value="Peptide deformylase"/>
    <property type="match status" value="1"/>
</dbReference>
<dbReference type="InterPro" id="IPR023635">
    <property type="entry name" value="Peptide_deformylase"/>
</dbReference>
<protein>
    <recommendedName>
        <fullName evidence="3">Peptide deformylase</fullName>
    </recommendedName>
</protein>
<organism evidence="2">
    <name type="scientific">marine sediment metagenome</name>
    <dbReference type="NCBI Taxonomy" id="412755"/>
    <lineage>
        <taxon>unclassified sequences</taxon>
        <taxon>metagenomes</taxon>
        <taxon>ecological metagenomes</taxon>
    </lineage>
</organism>
<evidence type="ECO:0000256" key="1">
    <source>
        <dbReference type="ARBA" id="ARBA00010759"/>
    </source>
</evidence>
<dbReference type="CDD" id="cd00487">
    <property type="entry name" value="Pep_deformylase"/>
    <property type="match status" value="1"/>
</dbReference>
<comment type="similarity">
    <text evidence="1">Belongs to the polypeptide deformylase family.</text>
</comment>
<evidence type="ECO:0008006" key="3">
    <source>
        <dbReference type="Google" id="ProtNLM"/>
    </source>
</evidence>
<sequence length="180" mass="19790">MSSAEKIAAADLANLSVVRYPDPRLREVCTPLEVVDEAVGVLAERMLEVMFADRGVGLAAAQVGVTVRLLVASPSFDEGDRIVLVNPRIVAEDGWEEMEEGCLSFPQIFCKIKRRKIVTIEALDLAGQPIREDLEGFAARVVQHEMDHLDGRLLVDRMGQLAKLAHRQALKQLEADFVGG</sequence>
<gene>
    <name evidence="2" type="ORF">LCGC14_0162880</name>
</gene>
<reference evidence="2" key="1">
    <citation type="journal article" date="2015" name="Nature">
        <title>Complex archaea that bridge the gap between prokaryotes and eukaryotes.</title>
        <authorList>
            <person name="Spang A."/>
            <person name="Saw J.H."/>
            <person name="Jorgensen S.L."/>
            <person name="Zaremba-Niedzwiedzka K."/>
            <person name="Martijn J."/>
            <person name="Lind A.E."/>
            <person name="van Eijk R."/>
            <person name="Schleper C."/>
            <person name="Guy L."/>
            <person name="Ettema T.J."/>
        </authorList>
    </citation>
    <scope>NUCLEOTIDE SEQUENCE</scope>
</reference>
<accession>A0A0F9VB81</accession>
<dbReference type="PANTHER" id="PTHR10458">
    <property type="entry name" value="PEPTIDE DEFORMYLASE"/>
    <property type="match status" value="1"/>
</dbReference>
<proteinExistence type="inferred from homology"/>
<dbReference type="NCBIfam" id="TIGR00079">
    <property type="entry name" value="pept_deformyl"/>
    <property type="match status" value="1"/>
</dbReference>
<dbReference type="NCBIfam" id="NF001159">
    <property type="entry name" value="PRK00150.1-3"/>
    <property type="match status" value="1"/>
</dbReference>
<name>A0A0F9VB81_9ZZZZ</name>
<dbReference type="InterPro" id="IPR036821">
    <property type="entry name" value="Peptide_deformylase_sf"/>
</dbReference>
<dbReference type="AlphaFoldDB" id="A0A0F9VB81"/>
<dbReference type="PANTHER" id="PTHR10458:SF22">
    <property type="entry name" value="PEPTIDE DEFORMYLASE"/>
    <property type="match status" value="1"/>
</dbReference>
<dbReference type="EMBL" id="LAZR01000061">
    <property type="protein sequence ID" value="KKN97037.1"/>
    <property type="molecule type" value="Genomic_DNA"/>
</dbReference>
<dbReference type="Pfam" id="PF01327">
    <property type="entry name" value="Pep_deformylase"/>
    <property type="match status" value="1"/>
</dbReference>
<dbReference type="GO" id="GO:0042586">
    <property type="term" value="F:peptide deformylase activity"/>
    <property type="evidence" value="ECO:0007669"/>
    <property type="project" value="InterPro"/>
</dbReference>
<dbReference type="PIRSF" id="PIRSF004749">
    <property type="entry name" value="Pep_def"/>
    <property type="match status" value="1"/>
</dbReference>
<dbReference type="SUPFAM" id="SSF56420">
    <property type="entry name" value="Peptide deformylase"/>
    <property type="match status" value="1"/>
</dbReference>
<comment type="caution">
    <text evidence="2">The sequence shown here is derived from an EMBL/GenBank/DDBJ whole genome shotgun (WGS) entry which is preliminary data.</text>
</comment>